<proteinExistence type="predicted"/>
<protein>
    <recommendedName>
        <fullName evidence="3">NodB homology domain-containing protein</fullName>
    </recommendedName>
</protein>
<evidence type="ECO:0000313" key="1">
    <source>
        <dbReference type="EMBL" id="OGE80354.1"/>
    </source>
</evidence>
<sequence length="274" mass="30720">MKLVIVCHLENDLSNESGIAKKLPQEKQSFAHIPMILEWFSGMNIPLTLAVMVGGQTGTKLLESQSLKAISKNDNLDIGIHYHAEKFIQGSWIYQTPLNEQEYRNYFAKFENVVGISPKSAVFGKWKIDPKAYPVFKALNITHDGSKIPEKGIISIPSLVQGIIEVPSVSYDGRPVNPLTRISDFFLMKKILQEHYAENLLLHLAFHSYDLFSFSSGAPKWLTGKKSRLMALINLSKTLKLEIIKLKDCNTEISGDLSAIKLPFLARIGQLLGH</sequence>
<dbReference type="EMBL" id="MFEI01000034">
    <property type="protein sequence ID" value="OGE80354.1"/>
    <property type="molecule type" value="Genomic_DNA"/>
</dbReference>
<dbReference type="STRING" id="1817822.A2826_02770"/>
<reference evidence="1 2" key="1">
    <citation type="journal article" date="2016" name="Nat. Commun.">
        <title>Thousands of microbial genomes shed light on interconnected biogeochemical processes in an aquifer system.</title>
        <authorList>
            <person name="Anantharaman K."/>
            <person name="Brown C.T."/>
            <person name="Hug L.A."/>
            <person name="Sharon I."/>
            <person name="Castelle C.J."/>
            <person name="Probst A.J."/>
            <person name="Thomas B.C."/>
            <person name="Singh A."/>
            <person name="Wilkins M.J."/>
            <person name="Karaoz U."/>
            <person name="Brodie E.L."/>
            <person name="Williams K.H."/>
            <person name="Hubbard S.S."/>
            <person name="Banfield J.F."/>
        </authorList>
    </citation>
    <scope>NUCLEOTIDE SEQUENCE [LARGE SCALE GENOMIC DNA]</scope>
</reference>
<name>A0A1F5NS18_9BACT</name>
<evidence type="ECO:0000313" key="2">
    <source>
        <dbReference type="Proteomes" id="UP000177912"/>
    </source>
</evidence>
<dbReference type="Gene3D" id="3.20.20.370">
    <property type="entry name" value="Glycoside hydrolase/deacetylase"/>
    <property type="match status" value="1"/>
</dbReference>
<accession>A0A1F5NS18</accession>
<dbReference type="Proteomes" id="UP000177912">
    <property type="component" value="Unassembled WGS sequence"/>
</dbReference>
<comment type="caution">
    <text evidence="1">The sequence shown here is derived from an EMBL/GenBank/DDBJ whole genome shotgun (WGS) entry which is preliminary data.</text>
</comment>
<organism evidence="1 2">
    <name type="scientific">Candidatus Doudnabacteria bacterium RIFCSPHIGHO2_01_FULL_43_23</name>
    <dbReference type="NCBI Taxonomy" id="1817822"/>
    <lineage>
        <taxon>Bacteria</taxon>
        <taxon>Candidatus Doudnaibacteriota</taxon>
    </lineage>
</organism>
<dbReference type="AlphaFoldDB" id="A0A1F5NS18"/>
<gene>
    <name evidence="1" type="ORF">A2826_02770</name>
</gene>
<evidence type="ECO:0008006" key="3">
    <source>
        <dbReference type="Google" id="ProtNLM"/>
    </source>
</evidence>